<reference evidence="1" key="1">
    <citation type="submission" date="2014-11" db="EMBL/GenBank/DDBJ databases">
        <authorList>
            <person name="Otto D Thomas"/>
            <person name="Naeem Raeece"/>
        </authorList>
    </citation>
    <scope>NUCLEOTIDE SEQUENCE</scope>
</reference>
<dbReference type="VEuPathDB" id="CryptoDB:Cvel_27912"/>
<sequence length="127" mass="14965">MHTALNYLDRPKQEWIEADKELRETDGLSQIEPPGAEYAYWTPLEGKFWTVGLFIAVGFPERYYGYKRIEFQNYVFPSFYNPDLVAASIRAYTKGGDRMMKHFRDVFRGTESNEDEKACCLVCEIYY</sequence>
<dbReference type="EMBL" id="CDMZ01002792">
    <property type="protein sequence ID" value="CEM43919.1"/>
    <property type="molecule type" value="Genomic_DNA"/>
</dbReference>
<dbReference type="AlphaFoldDB" id="A0A0G4HIS9"/>
<protein>
    <submittedName>
        <fullName evidence="1">Uncharacterized protein</fullName>
    </submittedName>
</protein>
<proteinExistence type="predicted"/>
<evidence type="ECO:0000313" key="1">
    <source>
        <dbReference type="EMBL" id="CEM43919.1"/>
    </source>
</evidence>
<organism evidence="1">
    <name type="scientific">Chromera velia CCMP2878</name>
    <dbReference type="NCBI Taxonomy" id="1169474"/>
    <lineage>
        <taxon>Eukaryota</taxon>
        <taxon>Sar</taxon>
        <taxon>Alveolata</taxon>
        <taxon>Colpodellida</taxon>
        <taxon>Chromeraceae</taxon>
        <taxon>Chromera</taxon>
    </lineage>
</organism>
<gene>
    <name evidence="1" type="ORF">Cvel_27912</name>
</gene>
<dbReference type="PhylomeDB" id="A0A0G4HIS9"/>
<accession>A0A0G4HIS9</accession>
<name>A0A0G4HIS9_9ALVE</name>